<keyword evidence="4" id="KW-1133">Transmembrane helix</keyword>
<feature type="transmembrane region" description="Helical" evidence="4">
    <location>
        <begin position="39"/>
        <end position="59"/>
    </location>
</feature>
<dbReference type="InterPro" id="IPR022352">
    <property type="entry name" value="Ins/IGF/rlx"/>
</dbReference>
<organism evidence="6 7">
    <name type="scientific">Glossina pallidipes</name>
    <name type="common">Tsetse fly</name>
    <dbReference type="NCBI Taxonomy" id="7398"/>
    <lineage>
        <taxon>Eukaryota</taxon>
        <taxon>Metazoa</taxon>
        <taxon>Ecdysozoa</taxon>
        <taxon>Arthropoda</taxon>
        <taxon>Hexapoda</taxon>
        <taxon>Insecta</taxon>
        <taxon>Pterygota</taxon>
        <taxon>Neoptera</taxon>
        <taxon>Endopterygota</taxon>
        <taxon>Diptera</taxon>
        <taxon>Brachycera</taxon>
        <taxon>Muscomorpha</taxon>
        <taxon>Hippoboscoidea</taxon>
        <taxon>Glossinidae</taxon>
        <taxon>Glossina</taxon>
    </lineage>
</organism>
<evidence type="ECO:0000259" key="5">
    <source>
        <dbReference type="SMART" id="SM00078"/>
    </source>
</evidence>
<dbReference type="AlphaFoldDB" id="A0A1A9Z3Y2"/>
<dbReference type="GO" id="GO:0005179">
    <property type="term" value="F:hormone activity"/>
    <property type="evidence" value="ECO:0007669"/>
    <property type="project" value="InterPro"/>
</dbReference>
<dbReference type="PRINTS" id="PR00276">
    <property type="entry name" value="INSULINFAMLY"/>
</dbReference>
<dbReference type="Proteomes" id="UP000092445">
    <property type="component" value="Unassembled WGS sequence"/>
</dbReference>
<reference evidence="6" key="2">
    <citation type="submission" date="2020-05" db="UniProtKB">
        <authorList>
            <consortium name="EnsemblMetazoa"/>
        </authorList>
    </citation>
    <scope>IDENTIFICATION</scope>
    <source>
        <strain evidence="6">IAEA</strain>
    </source>
</reference>
<dbReference type="Pfam" id="PF00049">
    <property type="entry name" value="Insulin"/>
    <property type="match status" value="1"/>
</dbReference>
<dbReference type="Gene3D" id="1.10.100.10">
    <property type="entry name" value="Insulin-like"/>
    <property type="match status" value="1"/>
</dbReference>
<evidence type="ECO:0000313" key="6">
    <source>
        <dbReference type="EnsemblMetazoa" id="GPAI003111-PA"/>
    </source>
</evidence>
<protein>
    <recommendedName>
        <fullName evidence="5">Insulin-like domain-containing protein</fullName>
    </recommendedName>
</protein>
<dbReference type="SMART" id="SM00078">
    <property type="entry name" value="IlGF"/>
    <property type="match status" value="1"/>
</dbReference>
<reference evidence="7" key="1">
    <citation type="submission" date="2014-03" db="EMBL/GenBank/DDBJ databases">
        <authorList>
            <person name="Aksoy S."/>
            <person name="Warren W."/>
            <person name="Wilson R.K."/>
        </authorList>
    </citation>
    <scope>NUCLEOTIDE SEQUENCE [LARGE SCALE GENOMIC DNA]</scope>
    <source>
        <strain evidence="7">IAEA</strain>
    </source>
</reference>
<dbReference type="SUPFAM" id="SSF56994">
    <property type="entry name" value="Insulin-like"/>
    <property type="match status" value="1"/>
</dbReference>
<dbReference type="VEuPathDB" id="VectorBase:GPAI003111"/>
<accession>A0A1A9Z3Y2</accession>
<keyword evidence="3" id="KW-0732">Signal</keyword>
<dbReference type="CDD" id="cd04366">
    <property type="entry name" value="IlGF_insulin_bombyxin_like"/>
    <property type="match status" value="1"/>
</dbReference>
<sequence>MNSSANHHPFGSNNNHFENQEIFIITSITINSTIASMRCSAFVVFVVYLLLLVFIPAPIQPLPLTPGADNTSFEYKRYCSSALSDAIRLICGGRFNSLSRKYPDNIGNGMFRLKRFATDDGIFYRPKQTGLIHECCRRPCGYSELKMYCAPI</sequence>
<keyword evidence="4" id="KW-0472">Membrane</keyword>
<dbReference type="GO" id="GO:0005576">
    <property type="term" value="C:extracellular region"/>
    <property type="evidence" value="ECO:0007669"/>
    <property type="project" value="InterPro"/>
</dbReference>
<evidence type="ECO:0000256" key="3">
    <source>
        <dbReference type="ARBA" id="ARBA00022729"/>
    </source>
</evidence>
<dbReference type="STRING" id="7398.A0A1A9Z3Y2"/>
<evidence type="ECO:0000313" key="7">
    <source>
        <dbReference type="Proteomes" id="UP000092445"/>
    </source>
</evidence>
<dbReference type="InterPro" id="IPR036438">
    <property type="entry name" value="Insulin-like_sf"/>
</dbReference>
<keyword evidence="7" id="KW-1185">Reference proteome</keyword>
<evidence type="ECO:0000256" key="4">
    <source>
        <dbReference type="SAM" id="Phobius"/>
    </source>
</evidence>
<name>A0A1A9Z3Y2_GLOPL</name>
<evidence type="ECO:0000256" key="2">
    <source>
        <dbReference type="ARBA" id="ARBA00022685"/>
    </source>
</evidence>
<dbReference type="InterPro" id="IPR016179">
    <property type="entry name" value="Insulin-like"/>
</dbReference>
<evidence type="ECO:0000256" key="1">
    <source>
        <dbReference type="ARBA" id="ARBA00009034"/>
    </source>
</evidence>
<comment type="similarity">
    <text evidence="1">Belongs to the insulin family.</text>
</comment>
<feature type="domain" description="Insulin-like" evidence="5">
    <location>
        <begin position="76"/>
        <end position="149"/>
    </location>
</feature>
<dbReference type="EnsemblMetazoa" id="GPAI003111-RA">
    <property type="protein sequence ID" value="GPAI003111-PA"/>
    <property type="gene ID" value="GPAI003111"/>
</dbReference>
<keyword evidence="4" id="KW-0812">Transmembrane</keyword>
<keyword evidence="2" id="KW-0165">Cleavage on pair of basic residues</keyword>
<proteinExistence type="inferred from homology"/>